<accession>A0ABQ2WQ82</accession>
<protein>
    <recommendedName>
        <fullName evidence="3">Outer membrane protein</fullName>
    </recommendedName>
</protein>
<evidence type="ECO:0000313" key="2">
    <source>
        <dbReference type="Proteomes" id="UP000634667"/>
    </source>
</evidence>
<gene>
    <name evidence="1" type="ORF">GCM10008111_20870</name>
</gene>
<dbReference type="RefSeq" id="WP_229797030.1">
    <property type="nucleotide sequence ID" value="NZ_BMYR01000008.1"/>
</dbReference>
<dbReference type="Proteomes" id="UP000634667">
    <property type="component" value="Unassembled WGS sequence"/>
</dbReference>
<comment type="caution">
    <text evidence="1">The sequence shown here is derived from an EMBL/GenBank/DDBJ whole genome shotgun (WGS) entry which is preliminary data.</text>
</comment>
<evidence type="ECO:0008006" key="3">
    <source>
        <dbReference type="Google" id="ProtNLM"/>
    </source>
</evidence>
<evidence type="ECO:0000313" key="1">
    <source>
        <dbReference type="EMBL" id="GGW64775.1"/>
    </source>
</evidence>
<dbReference type="NCBIfam" id="TIGR04219">
    <property type="entry name" value="OMP_w_GlyGly"/>
    <property type="match status" value="1"/>
</dbReference>
<sequence length="240" mass="26270">MSVVICSASAHADSVIGLYAGADAWRASTTGGFANTTRLSTFEFADTTQPGYFIALEHFIPLLPNIRLQHMSLATEGQTRLNESFVFADTPFAAGSRLQASFDVTSTDYILYYEIFDNPLFSFDAGVSAKQLKGDISASSGSLRGAQTLNEWIPMLYVDSKIALFTTGFDLFATGSATRYDGSHLYDVQAGFAYRLMDNALVDMRVKLGYRSLDIQLDDVSSLYADLQFKGVFAGVDIHF</sequence>
<dbReference type="EMBL" id="BMYR01000008">
    <property type="protein sequence ID" value="GGW64775.1"/>
    <property type="molecule type" value="Genomic_DNA"/>
</dbReference>
<organism evidence="1 2">
    <name type="scientific">Alishewanella tabrizica</name>
    <dbReference type="NCBI Taxonomy" id="671278"/>
    <lineage>
        <taxon>Bacteria</taxon>
        <taxon>Pseudomonadati</taxon>
        <taxon>Pseudomonadota</taxon>
        <taxon>Gammaproteobacteria</taxon>
        <taxon>Alteromonadales</taxon>
        <taxon>Alteromonadaceae</taxon>
        <taxon>Alishewanella</taxon>
    </lineage>
</organism>
<dbReference type="InterPro" id="IPR026387">
    <property type="entry name" value="OMP_w_GlyGly"/>
</dbReference>
<reference evidence="2" key="1">
    <citation type="journal article" date="2019" name="Int. J. Syst. Evol. Microbiol.">
        <title>The Global Catalogue of Microorganisms (GCM) 10K type strain sequencing project: providing services to taxonomists for standard genome sequencing and annotation.</title>
        <authorList>
            <consortium name="The Broad Institute Genomics Platform"/>
            <consortium name="The Broad Institute Genome Sequencing Center for Infectious Disease"/>
            <person name="Wu L."/>
            <person name="Ma J."/>
        </authorList>
    </citation>
    <scope>NUCLEOTIDE SEQUENCE [LARGE SCALE GENOMIC DNA]</scope>
    <source>
        <strain evidence="2">KCTC 23723</strain>
    </source>
</reference>
<proteinExistence type="predicted"/>
<name>A0ABQ2WQ82_9ALTE</name>
<keyword evidence="2" id="KW-1185">Reference proteome</keyword>